<name>A0A562LNR3_9FLAO</name>
<comment type="caution">
    <text evidence="3">The sequence shown here is derived from an EMBL/GenBank/DDBJ whole genome shotgun (WGS) entry which is preliminary data.</text>
</comment>
<evidence type="ECO:0000313" key="3">
    <source>
        <dbReference type="EMBL" id="TWI09226.1"/>
    </source>
</evidence>
<dbReference type="GO" id="GO:0000160">
    <property type="term" value="P:phosphorelay signal transduction system"/>
    <property type="evidence" value="ECO:0007669"/>
    <property type="project" value="InterPro"/>
</dbReference>
<evidence type="ECO:0000313" key="4">
    <source>
        <dbReference type="Proteomes" id="UP000319848"/>
    </source>
</evidence>
<dbReference type="EMBL" id="VLKQ01000013">
    <property type="protein sequence ID" value="TWI09226.1"/>
    <property type="molecule type" value="Genomic_DNA"/>
</dbReference>
<accession>A0A562LNR3</accession>
<dbReference type="AlphaFoldDB" id="A0A562LNR3"/>
<dbReference type="InterPro" id="IPR011006">
    <property type="entry name" value="CheY-like_superfamily"/>
</dbReference>
<keyword evidence="1" id="KW-0597">Phosphoprotein</keyword>
<dbReference type="InterPro" id="IPR052893">
    <property type="entry name" value="TCS_response_regulator"/>
</dbReference>
<dbReference type="PANTHER" id="PTHR44520">
    <property type="entry name" value="RESPONSE REGULATOR RCP1-RELATED"/>
    <property type="match status" value="1"/>
</dbReference>
<dbReference type="Pfam" id="PF00072">
    <property type="entry name" value="Response_reg"/>
    <property type="match status" value="1"/>
</dbReference>
<dbReference type="OrthoDB" id="673128at2"/>
<dbReference type="SMART" id="SM00448">
    <property type="entry name" value="REC"/>
    <property type="match status" value="1"/>
</dbReference>
<dbReference type="Proteomes" id="UP000319848">
    <property type="component" value="Unassembled WGS sequence"/>
</dbReference>
<organism evidence="3 4">
    <name type="scientific">Flavobacterium cauense R2A-7</name>
    <dbReference type="NCBI Taxonomy" id="1341154"/>
    <lineage>
        <taxon>Bacteria</taxon>
        <taxon>Pseudomonadati</taxon>
        <taxon>Bacteroidota</taxon>
        <taxon>Flavobacteriia</taxon>
        <taxon>Flavobacteriales</taxon>
        <taxon>Flavobacteriaceae</taxon>
        <taxon>Flavobacterium</taxon>
    </lineage>
</organism>
<proteinExistence type="predicted"/>
<dbReference type="RefSeq" id="WP_035118006.1">
    <property type="nucleotide sequence ID" value="NZ_AVBI01000016.1"/>
</dbReference>
<keyword evidence="4" id="KW-1185">Reference proteome</keyword>
<dbReference type="CDD" id="cd17546">
    <property type="entry name" value="REC_hyHK_CKI1_RcsC-like"/>
    <property type="match status" value="1"/>
</dbReference>
<dbReference type="PROSITE" id="PS50110">
    <property type="entry name" value="RESPONSE_REGULATORY"/>
    <property type="match status" value="1"/>
</dbReference>
<gene>
    <name evidence="3" type="ORF">IP98_02582</name>
</gene>
<feature type="domain" description="Response regulatory" evidence="2">
    <location>
        <begin position="4"/>
        <end position="129"/>
    </location>
</feature>
<dbReference type="Gene3D" id="3.40.50.2300">
    <property type="match status" value="1"/>
</dbReference>
<dbReference type="InterPro" id="IPR001789">
    <property type="entry name" value="Sig_transdc_resp-reg_receiver"/>
</dbReference>
<sequence>MKYKLLLIEDNLIDQLVTSQLLKKNLGLTDINIANNGREGMLWLKNSDINFNELIILLDIRMPEMDGFEFLSEYEKLPESLKHKTRIFMLSSTLDSEDIKRAEDNNYVQSLLSKPLPVNEFKRILFSDN</sequence>
<feature type="modified residue" description="4-aspartylphosphate" evidence="1">
    <location>
        <position position="59"/>
    </location>
</feature>
<evidence type="ECO:0000259" key="2">
    <source>
        <dbReference type="PROSITE" id="PS50110"/>
    </source>
</evidence>
<reference evidence="3 4" key="1">
    <citation type="journal article" date="2015" name="Stand. Genomic Sci.">
        <title>Genomic Encyclopedia of Bacterial and Archaeal Type Strains, Phase III: the genomes of soil and plant-associated and newly described type strains.</title>
        <authorList>
            <person name="Whitman W.B."/>
            <person name="Woyke T."/>
            <person name="Klenk H.P."/>
            <person name="Zhou Y."/>
            <person name="Lilburn T.G."/>
            <person name="Beck B.J."/>
            <person name="De Vos P."/>
            <person name="Vandamme P."/>
            <person name="Eisen J.A."/>
            <person name="Garrity G."/>
            <person name="Hugenholtz P."/>
            <person name="Kyrpides N.C."/>
        </authorList>
    </citation>
    <scope>NUCLEOTIDE SEQUENCE [LARGE SCALE GENOMIC DNA]</scope>
    <source>
        <strain evidence="3 4">CGMCC 1.7270</strain>
    </source>
</reference>
<protein>
    <submittedName>
        <fullName evidence="3">Response regulator receiver domain-containing protein</fullName>
    </submittedName>
</protein>
<dbReference type="SUPFAM" id="SSF52172">
    <property type="entry name" value="CheY-like"/>
    <property type="match status" value="1"/>
</dbReference>
<evidence type="ECO:0000256" key="1">
    <source>
        <dbReference type="PROSITE-ProRule" id="PRU00169"/>
    </source>
</evidence>
<dbReference type="PANTHER" id="PTHR44520:SF2">
    <property type="entry name" value="RESPONSE REGULATOR RCP1"/>
    <property type="match status" value="1"/>
</dbReference>
<dbReference type="STRING" id="1341154.FCR2A7T_18750"/>